<dbReference type="SUPFAM" id="SSF141868">
    <property type="entry name" value="EAL domain-like"/>
    <property type="match status" value="1"/>
</dbReference>
<dbReference type="InterPro" id="IPR050706">
    <property type="entry name" value="Cyclic-di-GMP_PDE-like"/>
</dbReference>
<feature type="domain" description="EAL" evidence="1">
    <location>
        <begin position="8"/>
        <end position="248"/>
    </location>
</feature>
<organism evidence="2 3">
    <name type="scientific">Effusibacillus lacus</name>
    <dbReference type="NCBI Taxonomy" id="1348429"/>
    <lineage>
        <taxon>Bacteria</taxon>
        <taxon>Bacillati</taxon>
        <taxon>Bacillota</taxon>
        <taxon>Bacilli</taxon>
        <taxon>Bacillales</taxon>
        <taxon>Alicyclobacillaceae</taxon>
        <taxon>Effusibacillus</taxon>
    </lineage>
</organism>
<proteinExistence type="predicted"/>
<evidence type="ECO:0000313" key="2">
    <source>
        <dbReference type="EMBL" id="GAX91292.1"/>
    </source>
</evidence>
<keyword evidence="3" id="KW-1185">Reference proteome</keyword>
<dbReference type="SMART" id="SM00052">
    <property type="entry name" value="EAL"/>
    <property type="match status" value="1"/>
</dbReference>
<evidence type="ECO:0000259" key="1">
    <source>
        <dbReference type="PROSITE" id="PS50883"/>
    </source>
</evidence>
<dbReference type="PROSITE" id="PS50883">
    <property type="entry name" value="EAL"/>
    <property type="match status" value="1"/>
</dbReference>
<dbReference type="InterPro" id="IPR035919">
    <property type="entry name" value="EAL_sf"/>
</dbReference>
<dbReference type="InterPro" id="IPR001633">
    <property type="entry name" value="EAL_dom"/>
</dbReference>
<accession>A0A292YEA1</accession>
<evidence type="ECO:0000313" key="3">
    <source>
        <dbReference type="Proteomes" id="UP000217785"/>
    </source>
</evidence>
<dbReference type="AlphaFoldDB" id="A0A292YEA1"/>
<dbReference type="Gene3D" id="3.20.20.450">
    <property type="entry name" value="EAL domain"/>
    <property type="match status" value="1"/>
</dbReference>
<dbReference type="OrthoDB" id="581425at2"/>
<name>A0A292YEA1_9BACL</name>
<dbReference type="PANTHER" id="PTHR33121">
    <property type="entry name" value="CYCLIC DI-GMP PHOSPHODIESTERASE PDEF"/>
    <property type="match status" value="1"/>
</dbReference>
<comment type="caution">
    <text evidence="2">The sequence shown here is derived from an EMBL/GenBank/DDBJ whole genome shotgun (WGS) entry which is preliminary data.</text>
</comment>
<gene>
    <name evidence="2" type="ORF">EFBL_2958</name>
</gene>
<dbReference type="RefSeq" id="WP_096183057.1">
    <property type="nucleotide sequence ID" value="NZ_BDUF01000086.1"/>
</dbReference>
<dbReference type="CDD" id="cd01948">
    <property type="entry name" value="EAL"/>
    <property type="match status" value="1"/>
</dbReference>
<dbReference type="EMBL" id="BDUF01000086">
    <property type="protein sequence ID" value="GAX91292.1"/>
    <property type="molecule type" value="Genomic_DNA"/>
</dbReference>
<sequence>MQQGLEQKDRKPMLLFNMLYNESLELAAQPIVNLDSGKVEAVEILSRFPDNQLLPDEMFRLARAYGILDQLTLLSCKKLTQTIHTLKPFVPKGVFFNVEADVSEATLQQVMKIFDFANETTVVLEVTEHQRAVFPWPNFVDREGFEVAMDDLGKGNSNLVELLSIKPHYIKICMEIVADLHKCSTKSIIIEAFKRIGDSLDSQVIAEGIETAEDLKQLREAGIKYGQGYYFSPPRNLKEVPVKEWEEGFKHKILYK</sequence>
<protein>
    <submittedName>
        <fullName evidence="2">EAL domain-containing protein</fullName>
    </submittedName>
</protein>
<dbReference type="Proteomes" id="UP000217785">
    <property type="component" value="Unassembled WGS sequence"/>
</dbReference>
<dbReference type="GO" id="GO:0071111">
    <property type="term" value="F:cyclic-guanylate-specific phosphodiesterase activity"/>
    <property type="evidence" value="ECO:0007669"/>
    <property type="project" value="InterPro"/>
</dbReference>
<dbReference type="PANTHER" id="PTHR33121:SF76">
    <property type="entry name" value="SIGNALING PROTEIN"/>
    <property type="match status" value="1"/>
</dbReference>
<reference evidence="3" key="1">
    <citation type="submission" date="2017-07" db="EMBL/GenBank/DDBJ databases">
        <title>Draft genome sequence of Effusibacillus lacus strain skLN1.</title>
        <authorList>
            <person name="Watanabe M."/>
            <person name="Kojima H."/>
            <person name="Fukui M."/>
        </authorList>
    </citation>
    <scope>NUCLEOTIDE SEQUENCE [LARGE SCALE GENOMIC DNA]</scope>
    <source>
        <strain evidence="3">skLN1</strain>
    </source>
</reference>
<dbReference type="Pfam" id="PF00563">
    <property type="entry name" value="EAL"/>
    <property type="match status" value="1"/>
</dbReference>